<keyword evidence="2" id="KW-1185">Reference proteome</keyword>
<comment type="caution">
    <text evidence="1">The sequence shown here is derived from an EMBL/GenBank/DDBJ whole genome shotgun (WGS) entry which is preliminary data.</text>
</comment>
<dbReference type="OrthoDB" id="6431046at2759"/>
<evidence type="ECO:0000313" key="2">
    <source>
        <dbReference type="Proteomes" id="UP000499080"/>
    </source>
</evidence>
<dbReference type="EMBL" id="BGPR01023577">
    <property type="protein sequence ID" value="GBN90857.1"/>
    <property type="molecule type" value="Genomic_DNA"/>
</dbReference>
<protein>
    <submittedName>
        <fullName evidence="1">Uncharacterized protein</fullName>
    </submittedName>
</protein>
<evidence type="ECO:0000313" key="1">
    <source>
        <dbReference type="EMBL" id="GBN90857.1"/>
    </source>
</evidence>
<sequence length="110" mass="13255">MLSVYEQNSGQRFHRLTEQFFHSEDELEDDIVSLVAKLQRHFSELIDELKRVYKPTLPPENFEFKSLWESFQIEERTVYKLTERLRLIEMRLPSKSIDYSALVVTKEKVM</sequence>
<gene>
    <name evidence="1" type="ORF">AVEN_218557_1</name>
</gene>
<reference evidence="1 2" key="1">
    <citation type="journal article" date="2019" name="Sci. Rep.">
        <title>Orb-weaving spider Araneus ventricosus genome elucidates the spidroin gene catalogue.</title>
        <authorList>
            <person name="Kono N."/>
            <person name="Nakamura H."/>
            <person name="Ohtoshi R."/>
            <person name="Moran D.A.P."/>
            <person name="Shinohara A."/>
            <person name="Yoshida Y."/>
            <person name="Fujiwara M."/>
            <person name="Mori M."/>
            <person name="Tomita M."/>
            <person name="Arakawa K."/>
        </authorList>
    </citation>
    <scope>NUCLEOTIDE SEQUENCE [LARGE SCALE GENOMIC DNA]</scope>
</reference>
<proteinExistence type="predicted"/>
<dbReference type="AlphaFoldDB" id="A0A4Y2SRL1"/>
<name>A0A4Y2SRL1_ARAVE</name>
<accession>A0A4Y2SRL1</accession>
<dbReference type="Proteomes" id="UP000499080">
    <property type="component" value="Unassembled WGS sequence"/>
</dbReference>
<organism evidence="1 2">
    <name type="scientific">Araneus ventricosus</name>
    <name type="common">Orbweaver spider</name>
    <name type="synonym">Epeira ventricosa</name>
    <dbReference type="NCBI Taxonomy" id="182803"/>
    <lineage>
        <taxon>Eukaryota</taxon>
        <taxon>Metazoa</taxon>
        <taxon>Ecdysozoa</taxon>
        <taxon>Arthropoda</taxon>
        <taxon>Chelicerata</taxon>
        <taxon>Arachnida</taxon>
        <taxon>Araneae</taxon>
        <taxon>Araneomorphae</taxon>
        <taxon>Entelegynae</taxon>
        <taxon>Araneoidea</taxon>
        <taxon>Araneidae</taxon>
        <taxon>Araneus</taxon>
    </lineage>
</organism>